<dbReference type="RefSeq" id="WP_126629560.1">
    <property type="nucleotide sequence ID" value="NZ_BIFT01000002.1"/>
</dbReference>
<gene>
    <name evidence="1" type="ORF">KDA_47460</name>
</gene>
<evidence type="ECO:0000313" key="2">
    <source>
        <dbReference type="Proteomes" id="UP000287171"/>
    </source>
</evidence>
<keyword evidence="2" id="KW-1185">Reference proteome</keyword>
<organism evidence="1 2">
    <name type="scientific">Dictyobacter alpinus</name>
    <dbReference type="NCBI Taxonomy" id="2014873"/>
    <lineage>
        <taxon>Bacteria</taxon>
        <taxon>Bacillati</taxon>
        <taxon>Chloroflexota</taxon>
        <taxon>Ktedonobacteria</taxon>
        <taxon>Ktedonobacterales</taxon>
        <taxon>Dictyobacteraceae</taxon>
        <taxon>Dictyobacter</taxon>
    </lineage>
</organism>
<protein>
    <submittedName>
        <fullName evidence="1">Uncharacterized protein</fullName>
    </submittedName>
</protein>
<evidence type="ECO:0000313" key="1">
    <source>
        <dbReference type="EMBL" id="GCE29262.1"/>
    </source>
</evidence>
<comment type="caution">
    <text evidence="1">The sequence shown here is derived from an EMBL/GenBank/DDBJ whole genome shotgun (WGS) entry which is preliminary data.</text>
</comment>
<accession>A0A402BDA3</accession>
<reference evidence="2" key="1">
    <citation type="submission" date="2018-12" db="EMBL/GenBank/DDBJ databases">
        <title>Tengunoibacter tsumagoiensis gen. nov., sp. nov., Dictyobacter kobayashii sp. nov., D. alpinus sp. nov., and D. joshuensis sp. nov. and description of Dictyobacteraceae fam. nov. within the order Ktedonobacterales isolated from Tengu-no-mugimeshi.</title>
        <authorList>
            <person name="Wang C.M."/>
            <person name="Zheng Y."/>
            <person name="Sakai Y."/>
            <person name="Toyoda A."/>
            <person name="Minakuchi Y."/>
            <person name="Abe K."/>
            <person name="Yokota A."/>
            <person name="Yabe S."/>
        </authorList>
    </citation>
    <scope>NUCLEOTIDE SEQUENCE [LARGE SCALE GENOMIC DNA]</scope>
    <source>
        <strain evidence="2">Uno16</strain>
    </source>
</reference>
<dbReference type="EMBL" id="BIFT01000002">
    <property type="protein sequence ID" value="GCE29262.1"/>
    <property type="molecule type" value="Genomic_DNA"/>
</dbReference>
<dbReference type="AlphaFoldDB" id="A0A402BDA3"/>
<sequence>MNKITATLQNVEHITLLLHQVNLASHFHLQDIRAIQRSVERMKEHLLVTRAYLTSQGPDIFYDDFVAYLKMKPAWSALLDEAKQKLYPSPSLIRTYE</sequence>
<name>A0A402BDA3_9CHLR</name>
<proteinExistence type="predicted"/>
<dbReference type="Proteomes" id="UP000287171">
    <property type="component" value="Unassembled WGS sequence"/>
</dbReference>